<organism evidence="1">
    <name type="scientific">marine sediment metagenome</name>
    <dbReference type="NCBI Taxonomy" id="412755"/>
    <lineage>
        <taxon>unclassified sequences</taxon>
        <taxon>metagenomes</taxon>
        <taxon>ecological metagenomes</taxon>
    </lineage>
</organism>
<protein>
    <submittedName>
        <fullName evidence="1">Uncharacterized protein</fullName>
    </submittedName>
</protein>
<proteinExistence type="predicted"/>
<name>X1SNW1_9ZZZZ</name>
<reference evidence="1" key="1">
    <citation type="journal article" date="2014" name="Front. Microbiol.">
        <title>High frequency of phylogenetically diverse reductive dehalogenase-homologous genes in deep subseafloor sedimentary metagenomes.</title>
        <authorList>
            <person name="Kawai M."/>
            <person name="Futagami T."/>
            <person name="Toyoda A."/>
            <person name="Takaki Y."/>
            <person name="Nishi S."/>
            <person name="Hori S."/>
            <person name="Arai W."/>
            <person name="Tsubouchi T."/>
            <person name="Morono Y."/>
            <person name="Uchiyama I."/>
            <person name="Ito T."/>
            <person name="Fujiyama A."/>
            <person name="Inagaki F."/>
            <person name="Takami H."/>
        </authorList>
    </citation>
    <scope>NUCLEOTIDE SEQUENCE</scope>
    <source>
        <strain evidence="1">Expedition CK06-06</strain>
    </source>
</reference>
<gene>
    <name evidence="1" type="ORF">S12H4_16777</name>
</gene>
<dbReference type="AlphaFoldDB" id="X1SNW1"/>
<accession>X1SNW1</accession>
<evidence type="ECO:0000313" key="1">
    <source>
        <dbReference type="EMBL" id="GAI80841.1"/>
    </source>
</evidence>
<comment type="caution">
    <text evidence="1">The sequence shown here is derived from an EMBL/GenBank/DDBJ whole genome shotgun (WGS) entry which is preliminary data.</text>
</comment>
<feature type="non-terminal residue" evidence="1">
    <location>
        <position position="35"/>
    </location>
</feature>
<dbReference type="EMBL" id="BARW01008138">
    <property type="protein sequence ID" value="GAI80841.1"/>
    <property type="molecule type" value="Genomic_DNA"/>
</dbReference>
<sequence length="35" mass="4037">MDIVHFPECALSGYPGVDMETLDDFDWKLLYQATD</sequence>